<comment type="caution">
    <text evidence="7">The sequence shown here is derived from an EMBL/GenBank/DDBJ whole genome shotgun (WGS) entry which is preliminary data.</text>
</comment>
<comment type="subcellular location">
    <subcellularLocation>
        <location evidence="1">Cell membrane</location>
        <topology evidence="1">Multi-pass membrane protein</topology>
    </subcellularLocation>
</comment>
<evidence type="ECO:0000256" key="2">
    <source>
        <dbReference type="ARBA" id="ARBA00022475"/>
    </source>
</evidence>
<feature type="transmembrane region" description="Helical" evidence="6">
    <location>
        <begin position="70"/>
        <end position="96"/>
    </location>
</feature>
<protein>
    <recommendedName>
        <fullName evidence="9">Polysaccharide biosynthesis protein</fullName>
    </recommendedName>
</protein>
<feature type="transmembrane region" description="Helical" evidence="6">
    <location>
        <begin position="240"/>
        <end position="262"/>
    </location>
</feature>
<evidence type="ECO:0008006" key="9">
    <source>
        <dbReference type="Google" id="ProtNLM"/>
    </source>
</evidence>
<evidence type="ECO:0000256" key="1">
    <source>
        <dbReference type="ARBA" id="ARBA00004651"/>
    </source>
</evidence>
<feature type="transmembrane region" description="Helical" evidence="6">
    <location>
        <begin position="201"/>
        <end position="228"/>
    </location>
</feature>
<dbReference type="PANTHER" id="PTHR30250">
    <property type="entry name" value="PST FAMILY PREDICTED COLANIC ACID TRANSPORTER"/>
    <property type="match status" value="1"/>
</dbReference>
<proteinExistence type="predicted"/>
<evidence type="ECO:0000313" key="7">
    <source>
        <dbReference type="EMBL" id="SPT53759.1"/>
    </source>
</evidence>
<evidence type="ECO:0000313" key="8">
    <source>
        <dbReference type="Proteomes" id="UP000250006"/>
    </source>
</evidence>
<dbReference type="InterPro" id="IPR050833">
    <property type="entry name" value="Poly_Biosynth_Transport"/>
</dbReference>
<evidence type="ECO:0000256" key="4">
    <source>
        <dbReference type="ARBA" id="ARBA00022989"/>
    </source>
</evidence>
<feature type="transmembrane region" description="Helical" evidence="6">
    <location>
        <begin position="424"/>
        <end position="442"/>
    </location>
</feature>
<accession>A0ABY1VNR9</accession>
<feature type="transmembrane region" description="Helical" evidence="6">
    <location>
        <begin position="400"/>
        <end position="418"/>
    </location>
</feature>
<evidence type="ECO:0000256" key="6">
    <source>
        <dbReference type="SAM" id="Phobius"/>
    </source>
</evidence>
<feature type="transmembrane region" description="Helical" evidence="6">
    <location>
        <begin position="283"/>
        <end position="303"/>
    </location>
</feature>
<gene>
    <name evidence="7" type="ORF">NCTC11535_01440</name>
</gene>
<organism evidence="7 8">
    <name type="scientific">Actinomyces bovis</name>
    <dbReference type="NCBI Taxonomy" id="1658"/>
    <lineage>
        <taxon>Bacteria</taxon>
        <taxon>Bacillati</taxon>
        <taxon>Actinomycetota</taxon>
        <taxon>Actinomycetes</taxon>
        <taxon>Actinomycetales</taxon>
        <taxon>Actinomycetaceae</taxon>
        <taxon>Actinomyces</taxon>
    </lineage>
</organism>
<keyword evidence="3 6" id="KW-0812">Transmembrane</keyword>
<feature type="transmembrane region" description="Helical" evidence="6">
    <location>
        <begin position="162"/>
        <end position="180"/>
    </location>
</feature>
<dbReference type="Proteomes" id="UP000250006">
    <property type="component" value="Unassembled WGS sequence"/>
</dbReference>
<feature type="transmembrane region" description="Helical" evidence="6">
    <location>
        <begin position="108"/>
        <end position="127"/>
    </location>
</feature>
<dbReference type="EMBL" id="UAPQ01000008">
    <property type="protein sequence ID" value="SPT53759.1"/>
    <property type="molecule type" value="Genomic_DNA"/>
</dbReference>
<feature type="transmembrane region" description="Helical" evidence="6">
    <location>
        <begin position="373"/>
        <end position="388"/>
    </location>
</feature>
<name>A0ABY1VNR9_9ACTO</name>
<feature type="transmembrane region" description="Helical" evidence="6">
    <location>
        <begin position="139"/>
        <end position="156"/>
    </location>
</feature>
<keyword evidence="5 6" id="KW-0472">Membrane</keyword>
<evidence type="ECO:0000256" key="5">
    <source>
        <dbReference type="ARBA" id="ARBA00023136"/>
    </source>
</evidence>
<keyword evidence="4 6" id="KW-1133">Transmembrane helix</keyword>
<evidence type="ECO:0000256" key="3">
    <source>
        <dbReference type="ARBA" id="ARBA00022692"/>
    </source>
</evidence>
<reference evidence="7 8" key="1">
    <citation type="submission" date="2018-06" db="EMBL/GenBank/DDBJ databases">
        <authorList>
            <consortium name="Pathogen Informatics"/>
            <person name="Doyle S."/>
        </authorList>
    </citation>
    <scope>NUCLEOTIDE SEQUENCE [LARGE SCALE GENOMIC DNA]</scope>
    <source>
        <strain evidence="7 8">NCTC11535</strain>
    </source>
</reference>
<keyword evidence="2" id="KW-1003">Cell membrane</keyword>
<dbReference type="PANTHER" id="PTHR30250:SF11">
    <property type="entry name" value="O-ANTIGEN TRANSPORTER-RELATED"/>
    <property type="match status" value="1"/>
</dbReference>
<keyword evidence="8" id="KW-1185">Reference proteome</keyword>
<feature type="transmembrane region" description="Helical" evidence="6">
    <location>
        <begin position="345"/>
        <end position="367"/>
    </location>
</feature>
<sequence>MAFFAQGVSLLVSTCVSLLVPKLLGVSAFAYWQLFLFYSSYVGFFHFGLNDGVYLIEGGRSVDDLDWPRVGSQFVASVIVESALALGGLIAVHLIIGYEERSFVVSMALLYMVIANSASFLGMLFQALSETKVFSFSTLVDRVIFGAGLLGGLALGIEDYRFFVYVMVGAKVFSLIYCLIKGRLLFVGLSGEVLHGFKRCLRPIVIGVQLMVANLAGMLVLGIVRIVVDRRWGIETFGQVSFGLTLVAFVLLFVGQVSMVLFPTLRGVGVVERRHLFSVMRDGLVLLMPVAYCLSIPAAWLVGKWLPDYGPALNYFLLMVPLCVFDGRANLLGVTFMKVFGRTRVLLWLNVLSLVVASSLVGIGVMWGRGPRWVVISGVVAFVVRALVAERMVGRWVGAGDWHAGVEDVAFVFFYLLMVSTRKGLEVFLGCAVGYGIFLWWHRDRAARIWGRFAQKVFS</sequence>